<dbReference type="SUPFAM" id="SSF50969">
    <property type="entry name" value="YVTN repeat-like/Quinoprotein amine dehydrogenase"/>
    <property type="match status" value="1"/>
</dbReference>
<dbReference type="InterPro" id="IPR011044">
    <property type="entry name" value="Quino_amine_DH_bsu"/>
</dbReference>
<reference evidence="1 2" key="1">
    <citation type="journal article" date="2010" name="Cell">
        <title>The genome of Naegleria gruberi illuminates early eukaryotic versatility.</title>
        <authorList>
            <person name="Fritz-Laylin L.K."/>
            <person name="Prochnik S.E."/>
            <person name="Ginger M.L."/>
            <person name="Dacks J.B."/>
            <person name="Carpenter M.L."/>
            <person name="Field M.C."/>
            <person name="Kuo A."/>
            <person name="Paredez A."/>
            <person name="Chapman J."/>
            <person name="Pham J."/>
            <person name="Shu S."/>
            <person name="Neupane R."/>
            <person name="Cipriano M."/>
            <person name="Mancuso J."/>
            <person name="Tu H."/>
            <person name="Salamov A."/>
            <person name="Lindquist E."/>
            <person name="Shapiro H."/>
            <person name="Lucas S."/>
            <person name="Grigoriev I.V."/>
            <person name="Cande W.Z."/>
            <person name="Fulton C."/>
            <person name="Rokhsar D.S."/>
            <person name="Dawson S.C."/>
        </authorList>
    </citation>
    <scope>NUCLEOTIDE SEQUENCE [LARGE SCALE GENOMIC DNA]</scope>
    <source>
        <strain evidence="1 2">NEG-M</strain>
    </source>
</reference>
<dbReference type="InParanoid" id="D2W239"/>
<dbReference type="Proteomes" id="UP000006671">
    <property type="component" value="Unassembled WGS sequence"/>
</dbReference>
<organism evidence="2">
    <name type="scientific">Naegleria gruberi</name>
    <name type="common">Amoeba</name>
    <dbReference type="NCBI Taxonomy" id="5762"/>
    <lineage>
        <taxon>Eukaryota</taxon>
        <taxon>Discoba</taxon>
        <taxon>Heterolobosea</taxon>
        <taxon>Tetramitia</taxon>
        <taxon>Eutetramitia</taxon>
        <taxon>Vahlkampfiidae</taxon>
        <taxon>Naegleria</taxon>
    </lineage>
</organism>
<dbReference type="AlphaFoldDB" id="D2W239"/>
<accession>D2W239</accession>
<protein>
    <recommendedName>
        <fullName evidence="3">NHL repeat-containing protein</fullName>
    </recommendedName>
</protein>
<sequence length="319" mass="35655">MAPSPFSNSSTYHNRRTKLQLECVQTIGGLVSDISDESQYRKKVPGFPVDIKLSHNHSCILIADFYNNSINVLDIHTKAFKLAIKVPISPILRILIEENYESNKDALIVSSNDEMIKYDLANLIEAATYNQYADCLWRLYASCEFKGMSLVKEKDGNKIYVCGSPKNCIGKVDSLTGLMNDDDDDVLPVISCFQPVIDPKDGSMIVGIRNNFPTNLFQIYSQNERGVWSCVKSIAKEGLFSYPQDEDISFSFLLDQTNQYILLNKEGHGLLMISVESGAIVKSFENRKEGANVGGMCFNSISGELFVCDAQYGVVRVFK</sequence>
<name>D2W239_NAEGR</name>
<evidence type="ECO:0008006" key="3">
    <source>
        <dbReference type="Google" id="ProtNLM"/>
    </source>
</evidence>
<dbReference type="KEGG" id="ngr:NAEGRDRAFT_82095"/>
<evidence type="ECO:0000313" key="2">
    <source>
        <dbReference type="Proteomes" id="UP000006671"/>
    </source>
</evidence>
<dbReference type="RefSeq" id="XP_002669661.1">
    <property type="nucleotide sequence ID" value="XM_002669615.1"/>
</dbReference>
<keyword evidence="2" id="KW-1185">Reference proteome</keyword>
<dbReference type="VEuPathDB" id="AmoebaDB:NAEGRDRAFT_82095"/>
<dbReference type="EMBL" id="GG738924">
    <property type="protein sequence ID" value="EFC36917.1"/>
    <property type="molecule type" value="Genomic_DNA"/>
</dbReference>
<gene>
    <name evidence="1" type="ORF">NAEGRDRAFT_82095</name>
</gene>
<evidence type="ECO:0000313" key="1">
    <source>
        <dbReference type="EMBL" id="EFC36917.1"/>
    </source>
</evidence>
<proteinExistence type="predicted"/>
<dbReference type="OrthoDB" id="342730at2759"/>
<dbReference type="GeneID" id="8856155"/>